<feature type="region of interest" description="Disordered" evidence="5">
    <location>
        <begin position="151"/>
        <end position="187"/>
    </location>
</feature>
<comment type="caution">
    <text evidence="8">The sequence shown here is derived from an EMBL/GenBank/DDBJ whole genome shotgun (WGS) entry which is preliminary data.</text>
</comment>
<feature type="compositionally biased region" description="Polar residues" evidence="5">
    <location>
        <begin position="726"/>
        <end position="741"/>
    </location>
</feature>
<gene>
    <name evidence="8" type="ORF">IE077_003095</name>
</gene>
<organism evidence="8 9">
    <name type="scientific">Cardiosporidium cionae</name>
    <dbReference type="NCBI Taxonomy" id="476202"/>
    <lineage>
        <taxon>Eukaryota</taxon>
        <taxon>Sar</taxon>
        <taxon>Alveolata</taxon>
        <taxon>Apicomplexa</taxon>
        <taxon>Aconoidasida</taxon>
        <taxon>Nephromycida</taxon>
        <taxon>Cardiosporidium</taxon>
    </lineage>
</organism>
<feature type="transmembrane region" description="Helical" evidence="6">
    <location>
        <begin position="307"/>
        <end position="330"/>
    </location>
</feature>
<dbReference type="SUPFAM" id="SSF55781">
    <property type="entry name" value="GAF domain-like"/>
    <property type="match status" value="1"/>
</dbReference>
<evidence type="ECO:0000256" key="4">
    <source>
        <dbReference type="ARBA" id="ARBA00023136"/>
    </source>
</evidence>
<evidence type="ECO:0000259" key="7">
    <source>
        <dbReference type="SMART" id="SM00065"/>
    </source>
</evidence>
<evidence type="ECO:0000256" key="1">
    <source>
        <dbReference type="ARBA" id="ARBA00004141"/>
    </source>
</evidence>
<feature type="compositionally biased region" description="Polar residues" evidence="5">
    <location>
        <begin position="151"/>
        <end position="181"/>
    </location>
</feature>
<dbReference type="InterPro" id="IPR029016">
    <property type="entry name" value="GAF-like_dom_sf"/>
</dbReference>
<evidence type="ECO:0000313" key="8">
    <source>
        <dbReference type="EMBL" id="KAF8820514.1"/>
    </source>
</evidence>
<feature type="domain" description="GAF" evidence="7">
    <location>
        <begin position="344"/>
        <end position="494"/>
    </location>
</feature>
<dbReference type="PANTHER" id="PTHR21706:SF15">
    <property type="entry name" value="TRANSMEMBRANE PROTEIN 65"/>
    <property type="match status" value="1"/>
</dbReference>
<protein>
    <submittedName>
        <fullName evidence="8">GAF domain-containing protein</fullName>
    </submittedName>
</protein>
<evidence type="ECO:0000256" key="3">
    <source>
        <dbReference type="ARBA" id="ARBA00022989"/>
    </source>
</evidence>
<keyword evidence="9" id="KW-1185">Reference proteome</keyword>
<accession>A0ABQ7J9A3</accession>
<evidence type="ECO:0000256" key="5">
    <source>
        <dbReference type="SAM" id="MobiDB-lite"/>
    </source>
</evidence>
<dbReference type="Gene3D" id="3.30.450.40">
    <property type="match status" value="1"/>
</dbReference>
<dbReference type="Pfam" id="PF10507">
    <property type="entry name" value="TMEM65"/>
    <property type="match status" value="1"/>
</dbReference>
<reference evidence="8 9" key="1">
    <citation type="journal article" date="2020" name="bioRxiv">
        <title>Metabolic contributions of an alphaproteobacterial endosymbiont in the apicomplexan Cardiosporidium cionae.</title>
        <authorList>
            <person name="Hunter E.S."/>
            <person name="Paight C.J."/>
            <person name="Lane C.E."/>
        </authorList>
    </citation>
    <scope>NUCLEOTIDE SEQUENCE [LARGE SCALE GENOMIC DNA]</scope>
    <source>
        <strain evidence="8">ESH_2018</strain>
    </source>
</reference>
<feature type="transmembrane region" description="Helical" evidence="6">
    <location>
        <begin position="246"/>
        <end position="266"/>
    </location>
</feature>
<feature type="region of interest" description="Disordered" evidence="5">
    <location>
        <begin position="715"/>
        <end position="752"/>
    </location>
</feature>
<evidence type="ECO:0000256" key="2">
    <source>
        <dbReference type="ARBA" id="ARBA00022692"/>
    </source>
</evidence>
<evidence type="ECO:0000313" key="9">
    <source>
        <dbReference type="Proteomes" id="UP000823046"/>
    </source>
</evidence>
<proteinExistence type="predicted"/>
<dbReference type="SMART" id="SM00065">
    <property type="entry name" value="GAF"/>
    <property type="match status" value="1"/>
</dbReference>
<comment type="subcellular location">
    <subcellularLocation>
        <location evidence="1">Membrane</location>
        <topology evidence="1">Multi-pass membrane protein</topology>
    </subcellularLocation>
</comment>
<dbReference type="EMBL" id="JADAQX010000366">
    <property type="protein sequence ID" value="KAF8820514.1"/>
    <property type="molecule type" value="Genomic_DNA"/>
</dbReference>
<keyword evidence="3 6" id="KW-1133">Transmembrane helix</keyword>
<keyword evidence="2 6" id="KW-0812">Transmembrane</keyword>
<sequence length="776" mass="86425">MKSFYSICSRSVVTRSLLGHVPVVDHRLASVDAFRWFKKPFPQSCRTNQDLQKHVKDADRCPTSPGRALFFEPSADICQGCLNRCNCNVWFDPCLCRQQFINLSCVSFSSLSIFVSSPRCMASITTSPLLRIADTARNADTCLAGSDLQSTPATTTTLPSDSRTISDESSQSTLETGNRSRPSAHAQKHYDQSTIAAASPVKAINEFEKIPELEWKTMRRIFLCAAVPMIGFGLMDQFVMIRAGEFIDATIGVTFGLATLAAAAVGQLCSDTCGVLFGSTLDSAVQKMGLTPPDVCAAQRQLLSFRFCTIIGAVAGIIIGCLLGMSQLFFVDLDRADRLKKQKELDTIFEMVMSDGPKLFHCQRGALFMYDKTKDEIWSKAVFGLDQAIRLQKNKSKSFTTWVLENKEILNCPDAHEDSRFNPVYDQKYRYKTRSVLAAPIVDSKGEVMAVLMFINKHEAYGAVFTEDDERMLEMMCKHIQIFMEKFSYGAAEDKHMISIREDADLHQFHEGGGTDIISARSARSFKISQEEKNFRSNSDAAGEKEHKSGITKIMTEECSHGEKRMGTEMNELFESSALPSSCQQDPILLRRVSLSAVGTSAPARKNSSFFSFLKRPEAARWGLLWLLVNAGDNPSSSPDFSEEAGIKARTHTGKAFLKNSTEQYRRDREFSATQNESPFYLPDIASHVGFYSIKYNTHAGDGENASISHFLPEEESTLEKKDGTNRSGESTSNISINGETSPKPPYWNPQYPHLYDYQHNLTGKIVEVNRGDDSS</sequence>
<dbReference type="Proteomes" id="UP000823046">
    <property type="component" value="Unassembled WGS sequence"/>
</dbReference>
<dbReference type="Pfam" id="PF01590">
    <property type="entry name" value="GAF"/>
    <property type="match status" value="1"/>
</dbReference>
<keyword evidence="4 6" id="KW-0472">Membrane</keyword>
<dbReference type="PANTHER" id="PTHR21706">
    <property type="entry name" value="TRANSMEMBRANE PROTEIN 65"/>
    <property type="match status" value="1"/>
</dbReference>
<evidence type="ECO:0000256" key="6">
    <source>
        <dbReference type="SAM" id="Phobius"/>
    </source>
</evidence>
<dbReference type="InterPro" id="IPR003018">
    <property type="entry name" value="GAF"/>
</dbReference>
<feature type="transmembrane region" description="Helical" evidence="6">
    <location>
        <begin position="221"/>
        <end position="240"/>
    </location>
</feature>
<name>A0ABQ7J9A3_9APIC</name>
<dbReference type="InterPro" id="IPR019537">
    <property type="entry name" value="TMEM65"/>
</dbReference>